<accession>A0ABV2QP37</accession>
<feature type="transmembrane region" description="Helical" evidence="7">
    <location>
        <begin position="20"/>
        <end position="43"/>
    </location>
</feature>
<protein>
    <submittedName>
        <fullName evidence="10">Leader peptidase (Prepilin peptidase)/N-methyltransferase</fullName>
        <ecNumber evidence="10">2.1.1.-</ecNumber>
        <ecNumber evidence="10">3.4.23.43</ecNumber>
    </submittedName>
</protein>
<evidence type="ECO:0000259" key="8">
    <source>
        <dbReference type="Pfam" id="PF01478"/>
    </source>
</evidence>
<dbReference type="PANTHER" id="PTHR30487">
    <property type="entry name" value="TYPE 4 PREPILIN-LIKE PROTEINS LEADER PEPTIDE-PROCESSING ENZYME"/>
    <property type="match status" value="1"/>
</dbReference>
<keyword evidence="5 7" id="KW-1133">Transmembrane helix</keyword>
<feature type="transmembrane region" description="Helical" evidence="7">
    <location>
        <begin position="99"/>
        <end position="119"/>
    </location>
</feature>
<feature type="transmembrane region" description="Helical" evidence="7">
    <location>
        <begin position="162"/>
        <end position="181"/>
    </location>
</feature>
<keyword evidence="6 7" id="KW-0472">Membrane</keyword>
<keyword evidence="10" id="KW-0808">Transferase</keyword>
<dbReference type="Proteomes" id="UP001549257">
    <property type="component" value="Unassembled WGS sequence"/>
</dbReference>
<dbReference type="InterPro" id="IPR000045">
    <property type="entry name" value="Prepilin_IV_endopep_pep"/>
</dbReference>
<name>A0ABV2QP37_9MICO</name>
<feature type="domain" description="Prepilin peptidase A24 N-terminal" evidence="9">
    <location>
        <begin position="34"/>
        <end position="117"/>
    </location>
</feature>
<evidence type="ECO:0000256" key="1">
    <source>
        <dbReference type="ARBA" id="ARBA00004651"/>
    </source>
</evidence>
<keyword evidence="3" id="KW-1003">Cell membrane</keyword>
<feature type="transmembrane region" description="Helical" evidence="7">
    <location>
        <begin position="229"/>
        <end position="255"/>
    </location>
</feature>
<dbReference type="EC" id="2.1.1.-" evidence="10"/>
<evidence type="ECO:0000256" key="6">
    <source>
        <dbReference type="ARBA" id="ARBA00023136"/>
    </source>
</evidence>
<feature type="transmembrane region" description="Helical" evidence="7">
    <location>
        <begin position="267"/>
        <end position="286"/>
    </location>
</feature>
<feature type="domain" description="Prepilin type IV endopeptidase peptidase" evidence="8">
    <location>
        <begin position="140"/>
        <end position="251"/>
    </location>
</feature>
<evidence type="ECO:0000256" key="4">
    <source>
        <dbReference type="ARBA" id="ARBA00022692"/>
    </source>
</evidence>
<evidence type="ECO:0000313" key="10">
    <source>
        <dbReference type="EMBL" id="MET4582814.1"/>
    </source>
</evidence>
<dbReference type="GO" id="GO:0008168">
    <property type="term" value="F:methyltransferase activity"/>
    <property type="evidence" value="ECO:0007669"/>
    <property type="project" value="UniProtKB-KW"/>
</dbReference>
<keyword evidence="11" id="KW-1185">Reference proteome</keyword>
<dbReference type="Gene3D" id="1.20.120.1220">
    <property type="match status" value="1"/>
</dbReference>
<reference evidence="10 11" key="1">
    <citation type="submission" date="2024-06" db="EMBL/GenBank/DDBJ databases">
        <title>Sorghum-associated microbial communities from plants grown in Nebraska, USA.</title>
        <authorList>
            <person name="Schachtman D."/>
        </authorList>
    </citation>
    <scope>NUCLEOTIDE SEQUENCE [LARGE SCALE GENOMIC DNA]</scope>
    <source>
        <strain evidence="10 11">2857</strain>
    </source>
</reference>
<dbReference type="PANTHER" id="PTHR30487:SF0">
    <property type="entry name" value="PREPILIN LEADER PEPTIDASE_N-METHYLTRANSFERASE-RELATED"/>
    <property type="match status" value="1"/>
</dbReference>
<proteinExistence type="inferred from homology"/>
<dbReference type="RefSeq" id="WP_354024969.1">
    <property type="nucleotide sequence ID" value="NZ_JBEPSJ010000002.1"/>
</dbReference>
<dbReference type="Pfam" id="PF01478">
    <property type="entry name" value="Peptidase_A24"/>
    <property type="match status" value="1"/>
</dbReference>
<dbReference type="InterPro" id="IPR010627">
    <property type="entry name" value="Prepilin_pept_A24_N"/>
</dbReference>
<dbReference type="GO" id="GO:0004190">
    <property type="term" value="F:aspartic-type endopeptidase activity"/>
    <property type="evidence" value="ECO:0007669"/>
    <property type="project" value="UniProtKB-EC"/>
</dbReference>
<dbReference type="GO" id="GO:0032259">
    <property type="term" value="P:methylation"/>
    <property type="evidence" value="ECO:0007669"/>
    <property type="project" value="UniProtKB-KW"/>
</dbReference>
<dbReference type="InterPro" id="IPR050882">
    <property type="entry name" value="Prepilin_peptidase/N-MTase"/>
</dbReference>
<keyword evidence="10" id="KW-0489">Methyltransferase</keyword>
<evidence type="ECO:0000256" key="2">
    <source>
        <dbReference type="ARBA" id="ARBA00005801"/>
    </source>
</evidence>
<comment type="similarity">
    <text evidence="2">Belongs to the peptidase A24 family.</text>
</comment>
<evidence type="ECO:0000256" key="7">
    <source>
        <dbReference type="SAM" id="Phobius"/>
    </source>
</evidence>
<sequence length="296" mass="31532">MERTRERQRVDLRQFQRDRLMDPVHLVVIVITGLLGLVIGSFLNVVIYRVPIGKSIVAPPSSCTSCGAPISPRDNIPVLSWILLRGRCRRCDARIPARYPLVEAATGALFALTAFRFAIPLDAPTTTVVASVVLLVAALYFAAVTIALAAIDLDVHKLPNAIVLPSYIVVGTLLVAASAIYGDFSQLVSAAIGGAALFGAYFVMALVYPGGMGFGDVKLAGVIGMLLGFLGWGTLIVGAFAAFVLGGVFGVALLIGRRANRKSGIPFGPWMLAGAWLGIFIGERSWNWYLGLFQLA</sequence>
<keyword evidence="10" id="KW-0378">Hydrolase</keyword>
<evidence type="ECO:0000256" key="3">
    <source>
        <dbReference type="ARBA" id="ARBA00022475"/>
    </source>
</evidence>
<feature type="transmembrane region" description="Helical" evidence="7">
    <location>
        <begin position="126"/>
        <end position="150"/>
    </location>
</feature>
<dbReference type="EMBL" id="JBEPSJ010000002">
    <property type="protein sequence ID" value="MET4582814.1"/>
    <property type="molecule type" value="Genomic_DNA"/>
</dbReference>
<organism evidence="10 11">
    <name type="scientific">Conyzicola nivalis</name>
    <dbReference type="NCBI Taxonomy" id="1477021"/>
    <lineage>
        <taxon>Bacteria</taxon>
        <taxon>Bacillati</taxon>
        <taxon>Actinomycetota</taxon>
        <taxon>Actinomycetes</taxon>
        <taxon>Micrococcales</taxon>
        <taxon>Microbacteriaceae</taxon>
        <taxon>Conyzicola</taxon>
    </lineage>
</organism>
<dbReference type="EC" id="3.4.23.43" evidence="10"/>
<feature type="transmembrane region" description="Helical" evidence="7">
    <location>
        <begin position="188"/>
        <end position="209"/>
    </location>
</feature>
<evidence type="ECO:0000313" key="11">
    <source>
        <dbReference type="Proteomes" id="UP001549257"/>
    </source>
</evidence>
<keyword evidence="4 7" id="KW-0812">Transmembrane</keyword>
<gene>
    <name evidence="10" type="ORF">ABIE21_002324</name>
</gene>
<evidence type="ECO:0000256" key="5">
    <source>
        <dbReference type="ARBA" id="ARBA00022989"/>
    </source>
</evidence>
<dbReference type="Pfam" id="PF06750">
    <property type="entry name" value="A24_N_bact"/>
    <property type="match status" value="1"/>
</dbReference>
<comment type="caution">
    <text evidence="10">The sequence shown here is derived from an EMBL/GenBank/DDBJ whole genome shotgun (WGS) entry which is preliminary data.</text>
</comment>
<comment type="subcellular location">
    <subcellularLocation>
        <location evidence="1">Cell membrane</location>
        <topology evidence="1">Multi-pass membrane protein</topology>
    </subcellularLocation>
</comment>
<evidence type="ECO:0000259" key="9">
    <source>
        <dbReference type="Pfam" id="PF06750"/>
    </source>
</evidence>